<evidence type="ECO:0000313" key="3">
    <source>
        <dbReference type="Proteomes" id="UP001379945"/>
    </source>
</evidence>
<proteinExistence type="predicted"/>
<dbReference type="SMART" id="SM00235">
    <property type="entry name" value="ZnMc"/>
    <property type="match status" value="1"/>
</dbReference>
<dbReference type="Gene3D" id="3.40.390.10">
    <property type="entry name" value="Collagenase (Catalytic Domain)"/>
    <property type="match status" value="1"/>
</dbReference>
<evidence type="ECO:0000313" key="2">
    <source>
        <dbReference type="EMBL" id="MEK8046715.1"/>
    </source>
</evidence>
<dbReference type="Proteomes" id="UP001379945">
    <property type="component" value="Unassembled WGS sequence"/>
</dbReference>
<evidence type="ECO:0000259" key="1">
    <source>
        <dbReference type="SMART" id="SM00235"/>
    </source>
</evidence>
<dbReference type="CDD" id="cd04327">
    <property type="entry name" value="ZnMc_MMP_like_3"/>
    <property type="match status" value="1"/>
</dbReference>
<sequence>MARLCKICSPRVPGLSGLAAARRSADEVATRERVDNTRVTVLRSGPGGQRHTRAAFEVLKLWENGRRIRCKFLDGDPVVQARVQAIAKQWEAHANLTLDFVTQGAAEIRISFAEKGFSWSTVGTDALTVPASEATMNYGWLEPSTSLREYERVVRHEFGHALGMIHEHQNPAASGQIPWDKPKVYKYYAQQGWSTADVDFNIFQTYSEESTNHSAFDATSIMQYAVPDSLTVGSFAIGWNTDFSPLDVSYMQRQYPRTGAPGVVDLVLGAARHAADLASTGEVDTYRFTLTAATTCIMNTEGSTNTVLALHGPNDPGAVLAVDDDRGQGLNGRIVRKLGAGDYWLTVKHHAPDGRGAYTIGVKARRG</sequence>
<protein>
    <submittedName>
        <fullName evidence="2">M12 family metallopeptidase</fullName>
    </submittedName>
</protein>
<reference evidence="2 3" key="1">
    <citation type="submission" date="2024-04" db="EMBL/GenBank/DDBJ databases">
        <title>Novel species of the genus Ideonella isolated from streams.</title>
        <authorList>
            <person name="Lu H."/>
        </authorList>
    </citation>
    <scope>NUCLEOTIDE SEQUENCE [LARGE SCALE GENOMIC DNA]</scope>
    <source>
        <strain evidence="2 3">LYT19W</strain>
    </source>
</reference>
<organism evidence="2 3">
    <name type="scientific">Ideonella margarita</name>
    <dbReference type="NCBI Taxonomy" id="2984191"/>
    <lineage>
        <taxon>Bacteria</taxon>
        <taxon>Pseudomonadati</taxon>
        <taxon>Pseudomonadota</taxon>
        <taxon>Betaproteobacteria</taxon>
        <taxon>Burkholderiales</taxon>
        <taxon>Sphaerotilaceae</taxon>
        <taxon>Ideonella</taxon>
    </lineage>
</organism>
<feature type="domain" description="Peptidase metallopeptidase" evidence="1">
    <location>
        <begin position="58"/>
        <end position="202"/>
    </location>
</feature>
<dbReference type="SUPFAM" id="SSF55486">
    <property type="entry name" value="Metalloproteases ('zincins'), catalytic domain"/>
    <property type="match status" value="1"/>
</dbReference>
<dbReference type="EMBL" id="JBBUTI010000006">
    <property type="protein sequence ID" value="MEK8046715.1"/>
    <property type="molecule type" value="Genomic_DNA"/>
</dbReference>
<name>A0ABU9C632_9BURK</name>
<comment type="caution">
    <text evidence="2">The sequence shown here is derived from an EMBL/GenBank/DDBJ whole genome shotgun (WGS) entry which is preliminary data.</text>
</comment>
<keyword evidence="3" id="KW-1185">Reference proteome</keyword>
<dbReference type="Pfam" id="PF01400">
    <property type="entry name" value="Astacin"/>
    <property type="match status" value="1"/>
</dbReference>
<dbReference type="Gene3D" id="2.60.120.380">
    <property type="match status" value="1"/>
</dbReference>
<dbReference type="InterPro" id="IPR024079">
    <property type="entry name" value="MetalloPept_cat_dom_sf"/>
</dbReference>
<dbReference type="RefSeq" id="WP_341399012.1">
    <property type="nucleotide sequence ID" value="NZ_JBBUTI010000006.1"/>
</dbReference>
<accession>A0ABU9C632</accession>
<gene>
    <name evidence="2" type="ORF">AACH00_10180</name>
</gene>
<dbReference type="InterPro" id="IPR006026">
    <property type="entry name" value="Peptidase_Metallo"/>
</dbReference>
<dbReference type="InterPro" id="IPR001506">
    <property type="entry name" value="Peptidase_M12A"/>
</dbReference>